<accession>A0ABU7YUD3</accession>
<proteinExistence type="predicted"/>
<evidence type="ECO:0000313" key="1">
    <source>
        <dbReference type="EMBL" id="MEG3182680.1"/>
    </source>
</evidence>
<protein>
    <submittedName>
        <fullName evidence="1">Uncharacterized protein</fullName>
    </submittedName>
</protein>
<organism evidence="1 2">
    <name type="scientific">Novilysobacter erysipheiresistens</name>
    <dbReference type="NCBI Taxonomy" id="1749332"/>
    <lineage>
        <taxon>Bacteria</taxon>
        <taxon>Pseudomonadati</taxon>
        <taxon>Pseudomonadota</taxon>
        <taxon>Gammaproteobacteria</taxon>
        <taxon>Lysobacterales</taxon>
        <taxon>Lysobacteraceae</taxon>
        <taxon>Novilysobacter</taxon>
    </lineage>
</organism>
<gene>
    <name evidence="1" type="ORF">SNE34_01445</name>
</gene>
<dbReference type="Proteomes" id="UP001355056">
    <property type="component" value="Unassembled WGS sequence"/>
</dbReference>
<name>A0ABU7YUD3_9GAMM</name>
<sequence length="64" mass="7046">MTDRMADSLQWLSAQFSADDDEFRKAQHPGGEMLLMGAVSKGYAIRQGDRVAVSDAGRRRMGAE</sequence>
<dbReference type="EMBL" id="JAXGFP010000001">
    <property type="protein sequence ID" value="MEG3182680.1"/>
    <property type="molecule type" value="Genomic_DNA"/>
</dbReference>
<dbReference type="RefSeq" id="WP_332614023.1">
    <property type="nucleotide sequence ID" value="NZ_JAXGFP010000001.1"/>
</dbReference>
<reference evidence="1 2" key="1">
    <citation type="journal article" date="2016" name="Int. J. Syst. Evol. Microbiol.">
        <title>Lysobacter erysipheiresistens sp. nov., an antagonist of powdery mildew, isolated from tobacco-cultivated soil.</title>
        <authorList>
            <person name="Xie B."/>
            <person name="Li T."/>
            <person name="Lin X."/>
            <person name="Wang C.J."/>
            <person name="Chen Y.J."/>
            <person name="Liu W.J."/>
            <person name="Zhao Z.W."/>
        </authorList>
    </citation>
    <scope>NUCLEOTIDE SEQUENCE [LARGE SCALE GENOMIC DNA]</scope>
    <source>
        <strain evidence="1 2">RS-LYSO-3</strain>
    </source>
</reference>
<keyword evidence="2" id="KW-1185">Reference proteome</keyword>
<evidence type="ECO:0000313" key="2">
    <source>
        <dbReference type="Proteomes" id="UP001355056"/>
    </source>
</evidence>
<comment type="caution">
    <text evidence="1">The sequence shown here is derived from an EMBL/GenBank/DDBJ whole genome shotgun (WGS) entry which is preliminary data.</text>
</comment>